<protein>
    <submittedName>
        <fullName evidence="3">DUF4912 domain-containing protein</fullName>
    </submittedName>
</protein>
<accession>A0A4V3ATZ1</accession>
<comment type="caution">
    <text evidence="3">The sequence shown here is derived from an EMBL/GenBank/DDBJ whole genome shotgun (WGS) entry which is preliminary data.</text>
</comment>
<dbReference type="EMBL" id="JAVGVR010000001">
    <property type="protein sequence ID" value="MDQ6599658.1"/>
    <property type="molecule type" value="Genomic_DNA"/>
</dbReference>
<dbReference type="Proteomes" id="UP000295132">
    <property type="component" value="Unassembled WGS sequence"/>
</dbReference>
<evidence type="ECO:0000256" key="1">
    <source>
        <dbReference type="SAM" id="MobiDB-lite"/>
    </source>
</evidence>
<dbReference type="InterPro" id="IPR032585">
    <property type="entry name" value="DUF4912"/>
</dbReference>
<evidence type="ECO:0000313" key="4">
    <source>
        <dbReference type="Proteomes" id="UP000295132"/>
    </source>
</evidence>
<keyword evidence="5" id="KW-1185">Reference proteome</keyword>
<dbReference type="Proteomes" id="UP001178888">
    <property type="component" value="Unassembled WGS sequence"/>
</dbReference>
<proteinExistence type="predicted"/>
<feature type="region of interest" description="Disordered" evidence="1">
    <location>
        <begin position="42"/>
        <end position="66"/>
    </location>
</feature>
<dbReference type="EMBL" id="SMYO01000005">
    <property type="protein sequence ID" value="TDK61713.1"/>
    <property type="molecule type" value="Genomic_DNA"/>
</dbReference>
<dbReference type="Pfam" id="PF16258">
    <property type="entry name" value="DUF4912"/>
    <property type="match status" value="1"/>
</dbReference>
<reference evidence="2" key="2">
    <citation type="submission" date="2023-08" db="EMBL/GenBank/DDBJ databases">
        <title>Nitrogen cycling bacteria in agricultural field soils.</title>
        <authorList>
            <person name="Jang J."/>
        </authorList>
    </citation>
    <scope>NUCLEOTIDE SEQUENCE</scope>
    <source>
        <strain evidence="2">PS3-36</strain>
    </source>
</reference>
<evidence type="ECO:0000313" key="2">
    <source>
        <dbReference type="EMBL" id="MDQ6599658.1"/>
    </source>
</evidence>
<name>A0A4V3ATZ1_9BACI</name>
<dbReference type="AlphaFoldDB" id="A0A4V3ATZ1"/>
<gene>
    <name evidence="3" type="ORF">E2K98_12550</name>
    <name evidence="2" type="ORF">RCG21_25515</name>
</gene>
<evidence type="ECO:0000313" key="3">
    <source>
        <dbReference type="EMBL" id="TDK61713.1"/>
    </source>
</evidence>
<feature type="compositionally biased region" description="Polar residues" evidence="1">
    <location>
        <begin position="50"/>
        <end position="64"/>
    </location>
</feature>
<organism evidence="3 4">
    <name type="scientific">Bacillus salipaludis</name>
    <dbReference type="NCBI Taxonomy" id="2547811"/>
    <lineage>
        <taxon>Bacteria</taxon>
        <taxon>Bacillati</taxon>
        <taxon>Bacillota</taxon>
        <taxon>Bacilli</taxon>
        <taxon>Bacillales</taxon>
        <taxon>Bacillaceae</taxon>
        <taxon>Bacillus</taxon>
    </lineage>
</organism>
<dbReference type="RefSeq" id="WP_133334543.1">
    <property type="nucleotide sequence ID" value="NZ_JAVGVR010000001.1"/>
</dbReference>
<sequence length="226" mass="26252">MIDEIIKLREEGLSFRKIASELDTTVGRVQYRWNKWINRNERNTNDEPDIQNNKENQSSASGSPSAFVPVKGELTARLVTPQKMILFWEVSELPRNVIQLFFDQPFDDFISVVRIYDVTDMTFNGRNAHHFYEIAVPYQNGHWYVKGLLSNRHYIAELGVKLGAGFFPIIRSNTIQTPSMETVSGYQISDNLNQFQKIETQTPKWIDHVSTYTYYAQTENMEENNG</sequence>
<reference evidence="3 4" key="1">
    <citation type="submission" date="2019-03" db="EMBL/GenBank/DDBJ databases">
        <title>Bacillus niacini sp. nov. a Nicotinate-Metabolizing Mesophile Isolated from Soil.</title>
        <authorList>
            <person name="Zhang G."/>
        </authorList>
    </citation>
    <scope>NUCLEOTIDE SEQUENCE [LARGE SCALE GENOMIC DNA]</scope>
    <source>
        <strain evidence="3 4">WN066</strain>
    </source>
</reference>
<evidence type="ECO:0000313" key="5">
    <source>
        <dbReference type="Proteomes" id="UP001178888"/>
    </source>
</evidence>